<dbReference type="InterPro" id="IPR036249">
    <property type="entry name" value="Thioredoxin-like_sf"/>
</dbReference>
<feature type="transmembrane region" description="Helical" evidence="5">
    <location>
        <begin position="59"/>
        <end position="81"/>
    </location>
</feature>
<sequence>MPASAHRRHPTPLLEAEVLDLFARVLLAVVFLVAFAGKVRTRQGFAEFRDSIAAIAPRLPAHLVAVAILVGEACAVVLLAVPGTKLGYAAVIALLAAFCGGITLTIYRKEAVRCRCFGAGGDVLGPKHLVRNGSLAAVAVAGAFVTTPASWEEPLTLLTIAVVLLAVVVALHVLFTYGLVARVRDLQERSGPPRNTNLPQPGMVIRPFSVADTDGIAFTEADLDGPVQVGFFSVGCGPCRTLTDALLDNPPAARFVSVVDGDPSDPDATARLVEKVSGLGRVVVIGTDDPVLSAFEVMAFPTLVHTHGGVVTASGIKLGDFAGVPAPVA</sequence>
<evidence type="ECO:0000259" key="6">
    <source>
        <dbReference type="Pfam" id="PF07291"/>
    </source>
</evidence>
<dbReference type="EMBL" id="VSRL01000248">
    <property type="protein sequence ID" value="NKE62418.1"/>
    <property type="molecule type" value="Genomic_DNA"/>
</dbReference>
<gene>
    <name evidence="7" type="ORF">FXN61_39065</name>
</gene>
<evidence type="ECO:0000256" key="4">
    <source>
        <dbReference type="ARBA" id="ARBA00023136"/>
    </source>
</evidence>
<keyword evidence="4 5" id="KW-0472">Membrane</keyword>
<dbReference type="Proteomes" id="UP001515943">
    <property type="component" value="Unassembled WGS sequence"/>
</dbReference>
<evidence type="ECO:0000256" key="2">
    <source>
        <dbReference type="ARBA" id="ARBA00022692"/>
    </source>
</evidence>
<reference evidence="7 8" key="1">
    <citation type="submission" date="2019-08" db="EMBL/GenBank/DDBJ databases">
        <title>Lentzea from Indian Himalayas.</title>
        <authorList>
            <person name="Mandal S."/>
            <person name="Mallick Gupta A."/>
            <person name="Maiti P.K."/>
            <person name="Sarkar J."/>
            <person name="Mandal S."/>
        </authorList>
    </citation>
    <scope>NUCLEOTIDE SEQUENCE [LARGE SCALE GENOMIC DNA]</scope>
    <source>
        <strain evidence="7 8">PSKA42</strain>
    </source>
</reference>
<dbReference type="SUPFAM" id="SSF52833">
    <property type="entry name" value="Thioredoxin-like"/>
    <property type="match status" value="1"/>
</dbReference>
<feature type="transmembrane region" description="Helical" evidence="5">
    <location>
        <begin position="129"/>
        <end position="151"/>
    </location>
</feature>
<comment type="caution">
    <text evidence="7">The sequence shown here is derived from an EMBL/GenBank/DDBJ whole genome shotgun (WGS) entry which is preliminary data.</text>
</comment>
<proteinExistence type="predicted"/>
<organism evidence="7 8">
    <name type="scientific">Lentzea indica</name>
    <dbReference type="NCBI Taxonomy" id="2604800"/>
    <lineage>
        <taxon>Bacteria</taxon>
        <taxon>Bacillati</taxon>
        <taxon>Actinomycetota</taxon>
        <taxon>Actinomycetes</taxon>
        <taxon>Pseudonocardiales</taxon>
        <taxon>Pseudonocardiaceae</taxon>
        <taxon>Lentzea</taxon>
    </lineage>
</organism>
<dbReference type="InterPro" id="IPR009908">
    <property type="entry name" value="Methylamine_util_MauE"/>
</dbReference>
<evidence type="ECO:0000256" key="3">
    <source>
        <dbReference type="ARBA" id="ARBA00022989"/>
    </source>
</evidence>
<keyword evidence="2 5" id="KW-0812">Transmembrane</keyword>
<evidence type="ECO:0000256" key="5">
    <source>
        <dbReference type="SAM" id="Phobius"/>
    </source>
</evidence>
<comment type="subcellular location">
    <subcellularLocation>
        <location evidence="1">Membrane</location>
        <topology evidence="1">Multi-pass membrane protein</topology>
    </subcellularLocation>
</comment>
<dbReference type="Gene3D" id="3.40.30.10">
    <property type="entry name" value="Glutaredoxin"/>
    <property type="match status" value="1"/>
</dbReference>
<feature type="domain" description="Methylamine utilisation protein MauE" evidence="6">
    <location>
        <begin position="19"/>
        <end position="144"/>
    </location>
</feature>
<dbReference type="Pfam" id="PF07291">
    <property type="entry name" value="MauE"/>
    <property type="match status" value="1"/>
</dbReference>
<keyword evidence="8" id="KW-1185">Reference proteome</keyword>
<feature type="transmembrane region" description="Helical" evidence="5">
    <location>
        <begin position="157"/>
        <end position="180"/>
    </location>
</feature>
<evidence type="ECO:0000313" key="8">
    <source>
        <dbReference type="Proteomes" id="UP001515943"/>
    </source>
</evidence>
<protein>
    <recommendedName>
        <fullName evidence="6">Methylamine utilisation protein MauE domain-containing protein</fullName>
    </recommendedName>
</protein>
<accession>A0ABX1FTQ3</accession>
<feature type="transmembrane region" description="Helical" evidence="5">
    <location>
        <begin position="21"/>
        <end position="39"/>
    </location>
</feature>
<dbReference type="RefSeq" id="WP_223165808.1">
    <property type="nucleotide sequence ID" value="NZ_VSRL01000248.1"/>
</dbReference>
<evidence type="ECO:0000256" key="1">
    <source>
        <dbReference type="ARBA" id="ARBA00004141"/>
    </source>
</evidence>
<evidence type="ECO:0000313" key="7">
    <source>
        <dbReference type="EMBL" id="NKE62418.1"/>
    </source>
</evidence>
<keyword evidence="3 5" id="KW-1133">Transmembrane helix</keyword>
<feature type="transmembrane region" description="Helical" evidence="5">
    <location>
        <begin position="87"/>
        <end position="108"/>
    </location>
</feature>
<name>A0ABX1FTQ3_9PSEU</name>